<dbReference type="RefSeq" id="WP_173079498.1">
    <property type="nucleotide sequence ID" value="NZ_BLPG01000001.1"/>
</dbReference>
<dbReference type="EMBL" id="BLPG01000001">
    <property type="protein sequence ID" value="GFJ92674.1"/>
    <property type="molecule type" value="Genomic_DNA"/>
</dbReference>
<evidence type="ECO:0000313" key="2">
    <source>
        <dbReference type="Proteomes" id="UP000482960"/>
    </source>
</evidence>
<organism evidence="1 2">
    <name type="scientific">Phytohabitans rumicis</name>
    <dbReference type="NCBI Taxonomy" id="1076125"/>
    <lineage>
        <taxon>Bacteria</taxon>
        <taxon>Bacillati</taxon>
        <taxon>Actinomycetota</taxon>
        <taxon>Actinomycetes</taxon>
        <taxon>Micromonosporales</taxon>
        <taxon>Micromonosporaceae</taxon>
    </lineage>
</organism>
<gene>
    <name evidence="1" type="ORF">Prum_063160</name>
</gene>
<proteinExistence type="predicted"/>
<reference evidence="1 2" key="2">
    <citation type="submission" date="2020-03" db="EMBL/GenBank/DDBJ databases">
        <authorList>
            <person name="Ichikawa N."/>
            <person name="Kimura A."/>
            <person name="Kitahashi Y."/>
            <person name="Uohara A."/>
        </authorList>
    </citation>
    <scope>NUCLEOTIDE SEQUENCE [LARGE SCALE GENOMIC DNA]</scope>
    <source>
        <strain evidence="1 2">NBRC 108638</strain>
    </source>
</reference>
<reference evidence="1 2" key="1">
    <citation type="submission" date="2020-03" db="EMBL/GenBank/DDBJ databases">
        <title>Whole genome shotgun sequence of Phytohabitans rumicis NBRC 108638.</title>
        <authorList>
            <person name="Komaki H."/>
            <person name="Tamura T."/>
        </authorList>
    </citation>
    <scope>NUCLEOTIDE SEQUENCE [LARGE SCALE GENOMIC DNA]</scope>
    <source>
        <strain evidence="1 2">NBRC 108638</strain>
    </source>
</reference>
<keyword evidence="2" id="KW-1185">Reference proteome</keyword>
<protein>
    <submittedName>
        <fullName evidence="1">Uncharacterized protein</fullName>
    </submittedName>
</protein>
<comment type="caution">
    <text evidence="1">The sequence shown here is derived from an EMBL/GenBank/DDBJ whole genome shotgun (WGS) entry which is preliminary data.</text>
</comment>
<dbReference type="AlphaFoldDB" id="A0A6V8L8R4"/>
<accession>A0A6V8L8R4</accession>
<evidence type="ECO:0000313" key="1">
    <source>
        <dbReference type="EMBL" id="GFJ92674.1"/>
    </source>
</evidence>
<dbReference type="Proteomes" id="UP000482960">
    <property type="component" value="Unassembled WGS sequence"/>
</dbReference>
<sequence>MLAADPQADVRLALTCEPCGHRWSATLDIGAFVWARLDAWARRCALEVHTLARAYGWREVDILAMSPWRRGLYLALVSS</sequence>
<name>A0A6V8L8R4_9ACTN</name>